<accession>A0ACC0ER57</accession>
<proteinExistence type="predicted"/>
<reference evidence="1 2" key="3">
    <citation type="journal article" date="2022" name="Microbiol. Spectr.">
        <title>Folding features and dynamics of 3D genome architecture in plant fungal pathogens.</title>
        <authorList>
            <person name="Xia C."/>
        </authorList>
    </citation>
    <scope>NUCLEOTIDE SEQUENCE [LARGE SCALE GENOMIC DNA]</scope>
    <source>
        <strain evidence="1 2">93-210</strain>
    </source>
</reference>
<reference evidence="2" key="1">
    <citation type="journal article" date="2018" name="BMC Genomics">
        <title>Genomic insights into host adaptation between the wheat stripe rust pathogen (Puccinia striiformis f. sp. tritici) and the barley stripe rust pathogen (Puccinia striiformis f. sp. hordei).</title>
        <authorList>
            <person name="Xia C."/>
            <person name="Wang M."/>
            <person name="Yin C."/>
            <person name="Cornejo O.E."/>
            <person name="Hulbert S.H."/>
            <person name="Chen X."/>
        </authorList>
    </citation>
    <scope>NUCLEOTIDE SEQUENCE [LARGE SCALE GENOMIC DNA]</scope>
    <source>
        <strain evidence="2">93-210</strain>
    </source>
</reference>
<keyword evidence="2" id="KW-1185">Reference proteome</keyword>
<name>A0ACC0ER57_9BASI</name>
<gene>
    <name evidence="1" type="ORF">MJO28_003987</name>
</gene>
<protein>
    <submittedName>
        <fullName evidence="1">Uncharacterized protein</fullName>
    </submittedName>
</protein>
<sequence>MSLSHDPALLVILLATTKPSLSTGCLYLYSTINHTCDAILGSIFVATCFCVSIELPPFRSCSCKMPLTLKTYHVNIMKIPPTQSRRFMLGSHLKNRKLEELGSYRTRVASASSPTSSIDCRIDEDGPHRLAKMMMTDLSTVFFCGRIDLEKRWQRYMVESKFTRRNSDPSKTFPAEERNLLATLYNWCTGDRDGWSRSRISLTRRSFAPVQTTRLEAIVSALSRSSNWPSHDDQALGNKVGFWKKSDRLLKFEEYQQAAKMTIKDPYNENYLRFASKIVISFSQALDLSFIHEESYPFFWKSLHAAADREELKPLIEFLQYFCTYFKNGNPFDNSFKYHQLVFETSSKIMNHLDKIAETASFTNNENDISMSSKIPGGHLNGEIEKFFVKAKLAMNYVEEFSHHVKQRGIISRFYPKPRATPAQIHHLAFLICDHMSPIHNLEEDFKIYPLHWELEYQNFPHPIQHDILGIMGNELASFGNWRETLIPSILDYHKKHSASVDDAYKKLEAVVSKMKSEANPSNFDPIKQQYDDYIYSTLSELEQLEVHPTTLEQFQNNISIWQEAQWVIPLEFSSISSDNAQKLILELKRGYQHYVMAQTNEREKGIVFTVMSHKIKELEENMAPAQWKKLKTIYELVKNTSSQTSYSLWIENIIEEFLDMKNDLAMMFDGILQDSSRAILAIKSNAVYHEPKIKILFEGIADGLLTTKSQKKLKDVIQLMTYQRIEREVPLMASMLIRGQISDFSTLNVGDALRTDRAQRTIKKI</sequence>
<evidence type="ECO:0000313" key="2">
    <source>
        <dbReference type="Proteomes" id="UP001060170"/>
    </source>
</evidence>
<reference evidence="2" key="2">
    <citation type="journal article" date="2018" name="Mol. Plant Microbe Interact.">
        <title>Genome sequence resources for the wheat stripe rust pathogen (Puccinia striiformis f. sp. tritici) and the barley stripe rust pathogen (Puccinia striiformis f. sp. hordei).</title>
        <authorList>
            <person name="Xia C."/>
            <person name="Wang M."/>
            <person name="Yin C."/>
            <person name="Cornejo O.E."/>
            <person name="Hulbert S.H."/>
            <person name="Chen X."/>
        </authorList>
    </citation>
    <scope>NUCLEOTIDE SEQUENCE [LARGE SCALE GENOMIC DNA]</scope>
    <source>
        <strain evidence="2">93-210</strain>
    </source>
</reference>
<organism evidence="1 2">
    <name type="scientific">Puccinia striiformis f. sp. tritici</name>
    <dbReference type="NCBI Taxonomy" id="168172"/>
    <lineage>
        <taxon>Eukaryota</taxon>
        <taxon>Fungi</taxon>
        <taxon>Dikarya</taxon>
        <taxon>Basidiomycota</taxon>
        <taxon>Pucciniomycotina</taxon>
        <taxon>Pucciniomycetes</taxon>
        <taxon>Pucciniales</taxon>
        <taxon>Pucciniaceae</taxon>
        <taxon>Puccinia</taxon>
    </lineage>
</organism>
<dbReference type="Proteomes" id="UP001060170">
    <property type="component" value="Chromosome 4"/>
</dbReference>
<comment type="caution">
    <text evidence="1">The sequence shown here is derived from an EMBL/GenBank/DDBJ whole genome shotgun (WGS) entry which is preliminary data.</text>
</comment>
<dbReference type="EMBL" id="CM045868">
    <property type="protein sequence ID" value="KAI7956892.1"/>
    <property type="molecule type" value="Genomic_DNA"/>
</dbReference>
<evidence type="ECO:0000313" key="1">
    <source>
        <dbReference type="EMBL" id="KAI7956892.1"/>
    </source>
</evidence>